<dbReference type="AlphaFoldDB" id="A0A239D0K4"/>
<accession>A0A239D0K4</accession>
<evidence type="ECO:0008006" key="4">
    <source>
        <dbReference type="Google" id="ProtNLM"/>
    </source>
</evidence>
<sequence length="247" mass="28302">MKKVLLILSFFVSFGFISQAQTVTGNVIDGLDKGYLDQVWVVNLTNLDSAETNMRGYFRIKGSSGDSLVFKRQHYIPAGKRVGEQTHFVMEIYLNARLLPRFDVYAKEYRIPFSMDGSASPTGMRGLTDRPAGPGKIYSGMSDNPGLMPALTIDGPISYFMKSERQKRQYARRLAEIARQQDYLDLIQSDSVMIALKTEYNLTDKDLDDLIIEFNLQNISHQFKDMNSKMVEQRLLDFFDRKTGRKY</sequence>
<protein>
    <recommendedName>
        <fullName evidence="4">CarboxypepD_reg-like domain-containing protein</fullName>
    </recommendedName>
</protein>
<gene>
    <name evidence="2" type="ORF">SAMN06295967_10648</name>
</gene>
<feature type="chain" id="PRO_5013348651" description="CarboxypepD_reg-like domain-containing protein" evidence="1">
    <location>
        <begin position="21"/>
        <end position="247"/>
    </location>
</feature>
<feature type="signal peptide" evidence="1">
    <location>
        <begin position="1"/>
        <end position="20"/>
    </location>
</feature>
<dbReference type="RefSeq" id="WP_089239565.1">
    <property type="nucleotide sequence ID" value="NZ_FZOK01000006.1"/>
</dbReference>
<evidence type="ECO:0000256" key="1">
    <source>
        <dbReference type="SAM" id="SignalP"/>
    </source>
</evidence>
<dbReference type="OrthoDB" id="820054at2"/>
<keyword evidence="1" id="KW-0732">Signal</keyword>
<organism evidence="2 3">
    <name type="scientific">Belliella buryatensis</name>
    <dbReference type="NCBI Taxonomy" id="1500549"/>
    <lineage>
        <taxon>Bacteria</taxon>
        <taxon>Pseudomonadati</taxon>
        <taxon>Bacteroidota</taxon>
        <taxon>Cytophagia</taxon>
        <taxon>Cytophagales</taxon>
        <taxon>Cyclobacteriaceae</taxon>
        <taxon>Belliella</taxon>
    </lineage>
</organism>
<proteinExistence type="predicted"/>
<evidence type="ECO:0000313" key="2">
    <source>
        <dbReference type="EMBL" id="SNS25749.1"/>
    </source>
</evidence>
<name>A0A239D0K4_9BACT</name>
<evidence type="ECO:0000313" key="3">
    <source>
        <dbReference type="Proteomes" id="UP000198480"/>
    </source>
</evidence>
<keyword evidence="3" id="KW-1185">Reference proteome</keyword>
<dbReference type="EMBL" id="FZOK01000006">
    <property type="protein sequence ID" value="SNS25749.1"/>
    <property type="molecule type" value="Genomic_DNA"/>
</dbReference>
<dbReference type="Proteomes" id="UP000198480">
    <property type="component" value="Unassembled WGS sequence"/>
</dbReference>
<reference evidence="3" key="1">
    <citation type="submission" date="2017-06" db="EMBL/GenBank/DDBJ databases">
        <authorList>
            <person name="Varghese N."/>
            <person name="Submissions S."/>
        </authorList>
    </citation>
    <scope>NUCLEOTIDE SEQUENCE [LARGE SCALE GENOMIC DNA]</scope>
    <source>
        <strain evidence="3">5C</strain>
    </source>
</reference>